<reference evidence="11 12" key="1">
    <citation type="submission" date="2020-07" db="EMBL/GenBank/DDBJ databases">
        <title>Sequencing the genomes of 1000 actinobacteria strains.</title>
        <authorList>
            <person name="Klenk H.-P."/>
        </authorList>
    </citation>
    <scope>NUCLEOTIDE SEQUENCE [LARGE SCALE GENOMIC DNA]</scope>
    <source>
        <strain evidence="11 12">DSM 45975</strain>
    </source>
</reference>
<dbReference type="InterPro" id="IPR050709">
    <property type="entry name" value="Biotin_Carboxyl_Carrier/Decarb"/>
</dbReference>
<organism evidence="11 12">
    <name type="scientific">Halosaccharopolyspora lacisalsi</name>
    <dbReference type="NCBI Taxonomy" id="1000566"/>
    <lineage>
        <taxon>Bacteria</taxon>
        <taxon>Bacillati</taxon>
        <taxon>Actinomycetota</taxon>
        <taxon>Actinomycetes</taxon>
        <taxon>Pseudonocardiales</taxon>
        <taxon>Pseudonocardiaceae</taxon>
        <taxon>Halosaccharopolyspora</taxon>
    </lineage>
</organism>
<keyword evidence="7 8" id="KW-0092">Biotin</keyword>
<feature type="compositionally biased region" description="Basic and acidic residues" evidence="9">
    <location>
        <begin position="15"/>
        <end position="30"/>
    </location>
</feature>
<keyword evidence="6 8" id="KW-0275">Fatty acid biosynthesis</keyword>
<dbReference type="InterPro" id="IPR001249">
    <property type="entry name" value="AcCoA_biotinCC"/>
</dbReference>
<accession>A0A839E4E2</accession>
<dbReference type="Proteomes" id="UP000569329">
    <property type="component" value="Unassembled WGS sequence"/>
</dbReference>
<evidence type="ECO:0000256" key="4">
    <source>
        <dbReference type="ARBA" id="ARBA00022832"/>
    </source>
</evidence>
<dbReference type="InterPro" id="IPR001882">
    <property type="entry name" value="Biotin_BS"/>
</dbReference>
<dbReference type="CDD" id="cd06850">
    <property type="entry name" value="biotinyl_domain"/>
    <property type="match status" value="1"/>
</dbReference>
<name>A0A839E4E2_9PSEU</name>
<comment type="caution">
    <text evidence="11">The sequence shown here is derived from an EMBL/GenBank/DDBJ whole genome shotgun (WGS) entry which is preliminary data.</text>
</comment>
<evidence type="ECO:0000256" key="3">
    <source>
        <dbReference type="ARBA" id="ARBA00022516"/>
    </source>
</evidence>
<evidence type="ECO:0000259" key="10">
    <source>
        <dbReference type="Pfam" id="PF00364"/>
    </source>
</evidence>
<evidence type="ECO:0000313" key="12">
    <source>
        <dbReference type="Proteomes" id="UP000569329"/>
    </source>
</evidence>
<keyword evidence="12" id="KW-1185">Reference proteome</keyword>
<dbReference type="AlphaFoldDB" id="A0A839E4E2"/>
<evidence type="ECO:0000256" key="1">
    <source>
        <dbReference type="ARBA" id="ARBA00005194"/>
    </source>
</evidence>
<keyword evidence="4 8" id="KW-0276">Fatty acid metabolism</keyword>
<dbReference type="Gene3D" id="2.40.50.100">
    <property type="match status" value="1"/>
</dbReference>
<evidence type="ECO:0000256" key="7">
    <source>
        <dbReference type="ARBA" id="ARBA00023267"/>
    </source>
</evidence>
<gene>
    <name evidence="11" type="ORF">FHX42_003597</name>
</gene>
<dbReference type="GO" id="GO:0006633">
    <property type="term" value="P:fatty acid biosynthetic process"/>
    <property type="evidence" value="ECO:0007669"/>
    <property type="project" value="UniProtKB-UniPathway"/>
</dbReference>
<dbReference type="RefSeq" id="WP_182545477.1">
    <property type="nucleotide sequence ID" value="NZ_JACGWZ010000005.1"/>
</dbReference>
<comment type="pathway">
    <text evidence="1 8">Lipid metabolism; fatty acid biosynthesis.</text>
</comment>
<evidence type="ECO:0000256" key="2">
    <source>
        <dbReference type="ARBA" id="ARBA00017562"/>
    </source>
</evidence>
<dbReference type="SUPFAM" id="SSF51230">
    <property type="entry name" value="Single hybrid motif"/>
    <property type="match status" value="1"/>
</dbReference>
<protein>
    <recommendedName>
        <fullName evidence="2 8">Biotin carboxyl carrier protein of acetyl-CoA carboxylase</fullName>
    </recommendedName>
</protein>
<sequence length="184" mass="19099">MTDGDYARLEDELERALDPDSEEAWDRGHVSDPGGLLAQARSTAVRLVSESGGSLRSMVVRAGPVALELNWADSAPAEASAPADPVRATAAPDVPIAGSDPELTHVCAPLVGVFYLAPGPDQPPFVRVGDTVASGQQVGIVEAMKLMVPVEATTSGIVTEMPVADAESVEYGQALLAVRPVEQS</sequence>
<dbReference type="GO" id="GO:0009317">
    <property type="term" value="C:acetyl-CoA carboxylase complex"/>
    <property type="evidence" value="ECO:0007669"/>
    <property type="project" value="InterPro"/>
</dbReference>
<dbReference type="PRINTS" id="PR01071">
    <property type="entry name" value="ACOABIOTINCC"/>
</dbReference>
<feature type="region of interest" description="Disordered" evidence="9">
    <location>
        <begin position="15"/>
        <end position="35"/>
    </location>
</feature>
<dbReference type="UniPathway" id="UPA00094"/>
<dbReference type="PANTHER" id="PTHR45266">
    <property type="entry name" value="OXALOACETATE DECARBOXYLASE ALPHA CHAIN"/>
    <property type="match status" value="1"/>
</dbReference>
<evidence type="ECO:0000256" key="8">
    <source>
        <dbReference type="RuleBase" id="RU364072"/>
    </source>
</evidence>
<dbReference type="GO" id="GO:0003989">
    <property type="term" value="F:acetyl-CoA carboxylase activity"/>
    <property type="evidence" value="ECO:0007669"/>
    <property type="project" value="InterPro"/>
</dbReference>
<evidence type="ECO:0000313" key="11">
    <source>
        <dbReference type="EMBL" id="MBA8826221.1"/>
    </source>
</evidence>
<evidence type="ECO:0000256" key="9">
    <source>
        <dbReference type="SAM" id="MobiDB-lite"/>
    </source>
</evidence>
<dbReference type="PANTHER" id="PTHR45266:SF3">
    <property type="entry name" value="OXALOACETATE DECARBOXYLASE ALPHA CHAIN"/>
    <property type="match status" value="1"/>
</dbReference>
<evidence type="ECO:0000256" key="6">
    <source>
        <dbReference type="ARBA" id="ARBA00023160"/>
    </source>
</evidence>
<feature type="domain" description="Lipoyl-binding" evidence="10">
    <location>
        <begin position="106"/>
        <end position="176"/>
    </location>
</feature>
<dbReference type="PROSITE" id="PS00188">
    <property type="entry name" value="BIOTIN"/>
    <property type="match status" value="1"/>
</dbReference>
<dbReference type="Pfam" id="PF00364">
    <property type="entry name" value="Biotin_lipoyl"/>
    <property type="match status" value="1"/>
</dbReference>
<dbReference type="EMBL" id="JACGWZ010000005">
    <property type="protein sequence ID" value="MBA8826221.1"/>
    <property type="molecule type" value="Genomic_DNA"/>
</dbReference>
<dbReference type="InterPro" id="IPR011053">
    <property type="entry name" value="Single_hybrid_motif"/>
</dbReference>
<comment type="function">
    <text evidence="8">This protein is a component of the acetyl coenzyme A carboxylase complex; first, biotin carboxylase catalyzes the carboxylation of the carrier protein and then the transcarboxylase transfers the carboxyl group to form malonyl-CoA.</text>
</comment>
<proteinExistence type="predicted"/>
<keyword evidence="3 8" id="KW-0444">Lipid biosynthesis</keyword>
<dbReference type="InterPro" id="IPR000089">
    <property type="entry name" value="Biotin_lipoyl"/>
</dbReference>
<evidence type="ECO:0000256" key="5">
    <source>
        <dbReference type="ARBA" id="ARBA00023098"/>
    </source>
</evidence>
<keyword evidence="5 8" id="KW-0443">Lipid metabolism</keyword>